<feature type="region of interest" description="Disordered" evidence="1">
    <location>
        <begin position="164"/>
        <end position="226"/>
    </location>
</feature>
<evidence type="ECO:0000256" key="2">
    <source>
        <dbReference type="SAM" id="SignalP"/>
    </source>
</evidence>
<name>A0AA87DUR0_9BACL</name>
<dbReference type="AlphaFoldDB" id="A0AA87DUR0"/>
<dbReference type="Proteomes" id="UP000004773">
    <property type="component" value="Unassembled WGS sequence"/>
</dbReference>
<gene>
    <name evidence="3" type="ORF">HMPREF0428_01550</name>
</gene>
<keyword evidence="2" id="KW-0732">Signal</keyword>
<sequence length="226" mass="25053">MFKKLLKAVLPALLVFSFANVNDAKVEAANKKINVRVDYLEEGTNKRLAESAKLSGDENVFATISLPQNLANEYNISKRDFSNESKNQIAANKIYDQELVYQVYFTKKPARQISKPYTQTYAYVTTQAQAHVVATTQVHKQLVASGSVSHSSTTNHTVVTNHKHTVVTTHKPAQRPTVVAHKSVAQKPAVQRPTAVAQKPAAHRPVVQQNHKPARKAAPQAKRRGR</sequence>
<evidence type="ECO:0000313" key="3">
    <source>
        <dbReference type="EMBL" id="EGF86753.1"/>
    </source>
</evidence>
<evidence type="ECO:0000313" key="4">
    <source>
        <dbReference type="Proteomes" id="UP000004773"/>
    </source>
</evidence>
<protein>
    <submittedName>
        <fullName evidence="3">Uncharacterized protein</fullName>
    </submittedName>
</protein>
<dbReference type="EMBL" id="ACRO01000037">
    <property type="protein sequence ID" value="EGF86753.1"/>
    <property type="molecule type" value="Genomic_DNA"/>
</dbReference>
<reference evidence="3 4" key="1">
    <citation type="submission" date="2011-03" db="EMBL/GenBank/DDBJ databases">
        <title>The Genome Sequence of Gemella haemolysans M341.</title>
        <authorList>
            <consortium name="The Broad Institute Genome Sequencing Platform"/>
            <consortium name="The Broad Institute Genome Sequencing Center for Infectious Disease"/>
            <person name="Earl A."/>
            <person name="Ward D."/>
            <person name="Feldgarden M."/>
            <person name="Gevers D."/>
            <person name="Sibley C.D."/>
            <person name="Field T.R."/>
            <person name="Grinwis M."/>
            <person name="Eshaghurshan C.S."/>
            <person name="Surette M.G."/>
            <person name="Young S.K."/>
            <person name="Zeng Q."/>
            <person name="Gargeya S."/>
            <person name="Fitzgerald M."/>
            <person name="Haas B."/>
            <person name="Abouelleil A."/>
            <person name="Alvarado L."/>
            <person name="Arachchi H.M."/>
            <person name="Berlin A."/>
            <person name="Brown A."/>
            <person name="Chapman S.B."/>
            <person name="Chen Z."/>
            <person name="Dunbar C."/>
            <person name="Freedman E."/>
            <person name="Gearin G."/>
            <person name="Gellesch M."/>
            <person name="Goldberg J."/>
            <person name="Griggs A."/>
            <person name="Gujja S."/>
            <person name="Heilman E.R."/>
            <person name="Heiman D."/>
            <person name="Howarth C."/>
            <person name="Larson L."/>
            <person name="Lui A."/>
            <person name="MacDonald P.J.P."/>
            <person name="Mehta T."/>
            <person name="Montmayeur A."/>
            <person name="Murphy C."/>
            <person name="Neiman D."/>
            <person name="Pearson M."/>
            <person name="Priest M."/>
            <person name="Roberts A."/>
            <person name="Saif S."/>
            <person name="Shea T."/>
            <person name="Shenoy N."/>
            <person name="Sisk P."/>
            <person name="Stolte C."/>
            <person name="Sykes S."/>
            <person name="White J."/>
            <person name="Yandava C."/>
            <person name="Wortman J."/>
            <person name="Nusbaum C."/>
            <person name="Birren B."/>
        </authorList>
    </citation>
    <scope>NUCLEOTIDE SEQUENCE [LARGE SCALE GENOMIC DNA]</scope>
    <source>
        <strain evidence="3 4">M341</strain>
    </source>
</reference>
<dbReference type="RefSeq" id="WP_003147695.1">
    <property type="nucleotide sequence ID" value="NZ_GL883585.1"/>
</dbReference>
<comment type="caution">
    <text evidence="3">The sequence shown here is derived from an EMBL/GenBank/DDBJ whole genome shotgun (WGS) entry which is preliminary data.</text>
</comment>
<feature type="chain" id="PRO_5041716678" evidence="2">
    <location>
        <begin position="22"/>
        <end position="226"/>
    </location>
</feature>
<feature type="signal peptide" evidence="2">
    <location>
        <begin position="1"/>
        <end position="21"/>
    </location>
</feature>
<accession>A0AA87DUR0</accession>
<evidence type="ECO:0000256" key="1">
    <source>
        <dbReference type="SAM" id="MobiDB-lite"/>
    </source>
</evidence>
<proteinExistence type="predicted"/>
<organism evidence="3 4">
    <name type="scientific">Gemella haemolysans M341</name>
    <dbReference type="NCBI Taxonomy" id="562981"/>
    <lineage>
        <taxon>Bacteria</taxon>
        <taxon>Bacillati</taxon>
        <taxon>Bacillota</taxon>
        <taxon>Bacilli</taxon>
        <taxon>Bacillales</taxon>
        <taxon>Gemellaceae</taxon>
        <taxon>Gemella</taxon>
    </lineage>
</organism>